<name>A0A371D8X1_9APHY</name>
<evidence type="ECO:0000313" key="2">
    <source>
        <dbReference type="EMBL" id="RDX48984.1"/>
    </source>
</evidence>
<dbReference type="EMBL" id="KZ857408">
    <property type="protein sequence ID" value="RDX48984.1"/>
    <property type="molecule type" value="Genomic_DNA"/>
</dbReference>
<reference evidence="2 3" key="1">
    <citation type="journal article" date="2018" name="Biotechnol. Biofuels">
        <title>Integrative visual omics of the white-rot fungus Polyporus brumalis exposes the biotechnological potential of its oxidative enzymes for delignifying raw plant biomass.</title>
        <authorList>
            <person name="Miyauchi S."/>
            <person name="Rancon A."/>
            <person name="Drula E."/>
            <person name="Hage H."/>
            <person name="Chaduli D."/>
            <person name="Favel A."/>
            <person name="Grisel S."/>
            <person name="Henrissat B."/>
            <person name="Herpoel-Gimbert I."/>
            <person name="Ruiz-Duenas F.J."/>
            <person name="Chevret D."/>
            <person name="Hainaut M."/>
            <person name="Lin J."/>
            <person name="Wang M."/>
            <person name="Pangilinan J."/>
            <person name="Lipzen A."/>
            <person name="Lesage-Meessen L."/>
            <person name="Navarro D."/>
            <person name="Riley R."/>
            <person name="Grigoriev I.V."/>
            <person name="Zhou S."/>
            <person name="Raouche S."/>
            <person name="Rosso M.N."/>
        </authorList>
    </citation>
    <scope>NUCLEOTIDE SEQUENCE [LARGE SCALE GENOMIC DNA]</scope>
    <source>
        <strain evidence="2 3">BRFM 1820</strain>
    </source>
</reference>
<proteinExistence type="predicted"/>
<evidence type="ECO:0000313" key="3">
    <source>
        <dbReference type="Proteomes" id="UP000256964"/>
    </source>
</evidence>
<feature type="region of interest" description="Disordered" evidence="1">
    <location>
        <begin position="1"/>
        <end position="22"/>
    </location>
</feature>
<evidence type="ECO:0000256" key="1">
    <source>
        <dbReference type="SAM" id="MobiDB-lite"/>
    </source>
</evidence>
<feature type="compositionally biased region" description="Basic residues" evidence="1">
    <location>
        <begin position="1"/>
        <end position="10"/>
    </location>
</feature>
<organism evidence="2 3">
    <name type="scientific">Lentinus brumalis</name>
    <dbReference type="NCBI Taxonomy" id="2498619"/>
    <lineage>
        <taxon>Eukaryota</taxon>
        <taxon>Fungi</taxon>
        <taxon>Dikarya</taxon>
        <taxon>Basidiomycota</taxon>
        <taxon>Agaricomycotina</taxon>
        <taxon>Agaricomycetes</taxon>
        <taxon>Polyporales</taxon>
        <taxon>Polyporaceae</taxon>
        <taxon>Lentinus</taxon>
    </lineage>
</organism>
<gene>
    <name evidence="2" type="ORF">OH76DRAFT_1483475</name>
</gene>
<keyword evidence="3" id="KW-1185">Reference proteome</keyword>
<dbReference type="CDD" id="cd18186">
    <property type="entry name" value="BTB_POZ_ZBTB_KLHL-like"/>
    <property type="match status" value="1"/>
</dbReference>
<evidence type="ECO:0008006" key="4">
    <source>
        <dbReference type="Google" id="ProtNLM"/>
    </source>
</evidence>
<dbReference type="AlphaFoldDB" id="A0A371D8X1"/>
<protein>
    <recommendedName>
        <fullName evidence="4">BTB domain-containing protein</fullName>
    </recommendedName>
</protein>
<dbReference type="Proteomes" id="UP000256964">
    <property type="component" value="Unassembled WGS sequence"/>
</dbReference>
<dbReference type="OrthoDB" id="3036049at2759"/>
<sequence>MSGQSTRKRSRAETRASVAPYVASSERKVQNAQFQRAKLDAVPTVEYGEGGTKLSRDDEFWYKDGNVVIVAGDTKFRVFKGILEDHSPVLKDMLLRTRREARSSEFASNAPMYSAIHLTDTVEEVRHLLRTCIPKSPACLHLSTDPTYEEVAMSRYYPSDFDAWQKLDSSKSPPKFKPEHAIGVVNLALLTGATTLLPSAFFICCMLDNAVLVGAKCGTINEQLSMQLVQVSYAAQRRLAGVSISIVLRVCTPATSAACTQAGVCLIALGTLFTTEMARIECYSHYNPLQSYEGLFRHLHGRLCAPCYAMLRERDVSQRRTLWKSLPQILGIVVDGWADAPDNPSASLSPIATRKQWVMAIRWDLHPSSPNAIAHFVTDLFSRFYPAAD</sequence>
<accession>A0A371D8X1</accession>